<proteinExistence type="predicted"/>
<dbReference type="AlphaFoldDB" id="A0AAU9UUA0"/>
<dbReference type="EMBL" id="CAKOGL010000025">
    <property type="protein sequence ID" value="CAH2102702.1"/>
    <property type="molecule type" value="Genomic_DNA"/>
</dbReference>
<protein>
    <submittedName>
        <fullName evidence="1">Uncharacterized protein</fullName>
    </submittedName>
</protein>
<comment type="caution">
    <text evidence="1">The sequence shown here is derived from an EMBL/GenBank/DDBJ whole genome shotgun (WGS) entry which is preliminary data.</text>
</comment>
<evidence type="ECO:0000313" key="1">
    <source>
        <dbReference type="EMBL" id="CAH2102702.1"/>
    </source>
</evidence>
<accession>A0AAU9UUA0</accession>
<name>A0AAU9UUA0_EUPED</name>
<keyword evidence="2" id="KW-1185">Reference proteome</keyword>
<gene>
    <name evidence="1" type="ORF">EEDITHA_LOCUS17290</name>
</gene>
<reference evidence="1" key="1">
    <citation type="submission" date="2022-03" db="EMBL/GenBank/DDBJ databases">
        <authorList>
            <person name="Tunstrom K."/>
        </authorList>
    </citation>
    <scope>NUCLEOTIDE SEQUENCE</scope>
</reference>
<evidence type="ECO:0000313" key="2">
    <source>
        <dbReference type="Proteomes" id="UP001153954"/>
    </source>
</evidence>
<dbReference type="Proteomes" id="UP001153954">
    <property type="component" value="Unassembled WGS sequence"/>
</dbReference>
<sequence>MIVLVGGGSVAIYLRPYIPFTIGHRRIQLLPYTIEYILVELPVSHSKMLLCAFYSPCLRIDYFSFEYFTDKVMPIPKLMMLTTPTSVLKRGQCAVDAFSYHDLIYLPYKLRPLKAKSRILLLRSFRKMKLDRLREDAQSIKWSAVTEISSIIDKIEVFNSLITRLYDTCS</sequence>
<organism evidence="1 2">
    <name type="scientific">Euphydryas editha</name>
    <name type="common">Edith's checkerspot</name>
    <dbReference type="NCBI Taxonomy" id="104508"/>
    <lineage>
        <taxon>Eukaryota</taxon>
        <taxon>Metazoa</taxon>
        <taxon>Ecdysozoa</taxon>
        <taxon>Arthropoda</taxon>
        <taxon>Hexapoda</taxon>
        <taxon>Insecta</taxon>
        <taxon>Pterygota</taxon>
        <taxon>Neoptera</taxon>
        <taxon>Endopterygota</taxon>
        <taxon>Lepidoptera</taxon>
        <taxon>Glossata</taxon>
        <taxon>Ditrysia</taxon>
        <taxon>Papilionoidea</taxon>
        <taxon>Nymphalidae</taxon>
        <taxon>Nymphalinae</taxon>
        <taxon>Euphydryas</taxon>
    </lineage>
</organism>